<gene>
    <name evidence="2" type="ORF">SMAX5B_017724</name>
</gene>
<sequence length="86" mass="9736">MQPPVPASKRSCVRAHGELDAGRKWKRKTLRSRSQQLKPAALAKPTEEDESGGETNAIRVDQQPELMEIKEQRRGDGAHHRLRVTK</sequence>
<proteinExistence type="predicted"/>
<reference evidence="2 3" key="1">
    <citation type="submission" date="2017-12" db="EMBL/GenBank/DDBJ databases">
        <title>Integrating genomic resources of turbot (Scophthalmus maximus) in depth evaluation of genetic and physical mapping variation across individuals.</title>
        <authorList>
            <person name="Martinez P."/>
        </authorList>
    </citation>
    <scope>NUCLEOTIDE SEQUENCE [LARGE SCALE GENOMIC DNA]</scope>
</reference>
<name>A0A2U9CG22_SCOMX</name>
<dbReference type="AlphaFoldDB" id="A0A2U9CG22"/>
<dbReference type="EMBL" id="CP026257">
    <property type="protein sequence ID" value="AWP14656.1"/>
    <property type="molecule type" value="Genomic_DNA"/>
</dbReference>
<accession>A0A2U9CG22</accession>
<feature type="region of interest" description="Disordered" evidence="1">
    <location>
        <begin position="1"/>
        <end position="65"/>
    </location>
</feature>
<keyword evidence="3" id="KW-1185">Reference proteome</keyword>
<protein>
    <submittedName>
        <fullName evidence="2">Uncharacterized protein</fullName>
    </submittedName>
</protein>
<organism evidence="2 3">
    <name type="scientific">Scophthalmus maximus</name>
    <name type="common">Turbot</name>
    <name type="synonym">Psetta maxima</name>
    <dbReference type="NCBI Taxonomy" id="52904"/>
    <lineage>
        <taxon>Eukaryota</taxon>
        <taxon>Metazoa</taxon>
        <taxon>Chordata</taxon>
        <taxon>Craniata</taxon>
        <taxon>Vertebrata</taxon>
        <taxon>Euteleostomi</taxon>
        <taxon>Actinopterygii</taxon>
        <taxon>Neopterygii</taxon>
        <taxon>Teleostei</taxon>
        <taxon>Neoteleostei</taxon>
        <taxon>Acanthomorphata</taxon>
        <taxon>Carangaria</taxon>
        <taxon>Pleuronectiformes</taxon>
        <taxon>Pleuronectoidei</taxon>
        <taxon>Scophthalmidae</taxon>
        <taxon>Scophthalmus</taxon>
    </lineage>
</organism>
<evidence type="ECO:0000256" key="1">
    <source>
        <dbReference type="SAM" id="MobiDB-lite"/>
    </source>
</evidence>
<evidence type="ECO:0000313" key="3">
    <source>
        <dbReference type="Proteomes" id="UP000246464"/>
    </source>
</evidence>
<dbReference type="Proteomes" id="UP000246464">
    <property type="component" value="Chromosome 15"/>
</dbReference>
<evidence type="ECO:0000313" key="2">
    <source>
        <dbReference type="EMBL" id="AWP14656.1"/>
    </source>
</evidence>